<dbReference type="Proteomes" id="UP000321776">
    <property type="component" value="Unassembled WGS sequence"/>
</dbReference>
<comment type="caution">
    <text evidence="8">The sequence shown here is derived from an EMBL/GenBank/DDBJ whole genome shotgun (WGS) entry which is preliminary data.</text>
</comment>
<dbReference type="Pfam" id="PF12482">
    <property type="entry name" value="DUF3701"/>
    <property type="match status" value="1"/>
</dbReference>
<proteinExistence type="inferred from homology"/>
<keyword evidence="4" id="KW-0233">DNA recombination</keyword>
<comment type="similarity">
    <text evidence="1">Belongs to the 'phage' integrase family.</text>
</comment>
<dbReference type="GO" id="GO:0003677">
    <property type="term" value="F:DNA binding"/>
    <property type="evidence" value="ECO:0007669"/>
    <property type="project" value="UniProtKB-UniRule"/>
</dbReference>
<dbReference type="InterPro" id="IPR011010">
    <property type="entry name" value="DNA_brk_join_enz"/>
</dbReference>
<dbReference type="InterPro" id="IPR013762">
    <property type="entry name" value="Integrase-like_cat_sf"/>
</dbReference>
<evidence type="ECO:0000256" key="1">
    <source>
        <dbReference type="ARBA" id="ARBA00008857"/>
    </source>
</evidence>
<dbReference type="Pfam" id="PF00589">
    <property type="entry name" value="Phage_integrase"/>
    <property type="match status" value="1"/>
</dbReference>
<dbReference type="PROSITE" id="PS51898">
    <property type="entry name" value="TYR_RECOMBINASE"/>
    <property type="match status" value="1"/>
</dbReference>
<evidence type="ECO:0000256" key="2">
    <source>
        <dbReference type="ARBA" id="ARBA00022908"/>
    </source>
</evidence>
<dbReference type="Gene3D" id="1.10.443.10">
    <property type="entry name" value="Intergrase catalytic core"/>
    <property type="match status" value="1"/>
</dbReference>
<dbReference type="EMBL" id="VOQS01000002">
    <property type="protein sequence ID" value="TXC85537.1"/>
    <property type="molecule type" value="Genomic_DNA"/>
</dbReference>
<evidence type="ECO:0000259" key="7">
    <source>
        <dbReference type="PROSITE" id="PS51900"/>
    </source>
</evidence>
<dbReference type="PANTHER" id="PTHR30349:SF41">
    <property type="entry name" value="INTEGRASE_RECOMBINASE PROTEIN MJ0367-RELATED"/>
    <property type="match status" value="1"/>
</dbReference>
<name>A0A5C6VJP1_9BURK</name>
<organism evidence="8 9">
    <name type="scientific">Paraburkholderia azotifigens</name>
    <dbReference type="NCBI Taxonomy" id="2057004"/>
    <lineage>
        <taxon>Bacteria</taxon>
        <taxon>Pseudomonadati</taxon>
        <taxon>Pseudomonadota</taxon>
        <taxon>Betaproteobacteria</taxon>
        <taxon>Burkholderiales</taxon>
        <taxon>Burkholderiaceae</taxon>
        <taxon>Paraburkholderia</taxon>
    </lineage>
</organism>
<gene>
    <name evidence="8" type="ORF">FRZ40_17110</name>
</gene>
<sequence>MMARTETAVMAERPSGSAHPVALERGYTTKDFTALRAYVQRIPPAVIARTYYDPDDDPHAATPGVMERHLNRMLDTLVQLALAHGSTALADYLRASIRQHGQPKLTAVTFRMVAEAAQLAAAPPHPDHPIGAWLRPRVARRLKGEGIGTLGELVAFCNRRGASWWRSMPRIGRGRARAIVSWLRRQQTALGLTVNADVDSVEQDGVPLVAAERVEVVPDLDSSGHLTERLTGRLTLAPLERLAVPHALSGADGENRSTAFCYIQAQHDLDAVRAYLNRYRDQPKTLRAYTRELERFLLWAVVLRGKALSDLRVDDCEAYKDFLKSPDPRFVGERFARTSPRWRPFALSTSEAGGSASLSTESQRYAVRLLRSAFAWLVDVRYLAGNPWTAVNDPPVIRRRNTMKIERALPADLWRRLRDELDVRCADERAAPWRDSRNGVQWRAVRAAILLMGDSGLRREEAASARREDLAPSVYGTLERPVWELTIVGKGQRERTVPVSAATLTALRAHWADRAKDSEDAVAGEAPDVVPQGPLLAPVIIPWTEASRRRHRQGREGGVGDFNPGVDAGYTADGLNRLIGRMLKILIETMEALSLDERVRLGQANAHAFRHTFGTQSVANEVPVDVVQKVLGHASLQTTTIYVQAERKRVLEEVAGYYARLAMEPAKR</sequence>
<reference evidence="8 9" key="1">
    <citation type="journal article" date="2018" name="Int. J. Syst. Evol. Microbiol.">
        <title>Paraburkholderia azotifigens sp. nov., a nitrogen-fixing bacterium isolated from paddy soil.</title>
        <authorList>
            <person name="Choi G.M."/>
            <person name="Im W.T."/>
        </authorList>
    </citation>
    <scope>NUCLEOTIDE SEQUENCE [LARGE SCALE GENOMIC DNA]</scope>
    <source>
        <strain evidence="8 9">NF 2-5-3</strain>
    </source>
</reference>
<evidence type="ECO:0000256" key="4">
    <source>
        <dbReference type="ARBA" id="ARBA00023172"/>
    </source>
</evidence>
<dbReference type="PANTHER" id="PTHR30349">
    <property type="entry name" value="PHAGE INTEGRASE-RELATED"/>
    <property type="match status" value="1"/>
</dbReference>
<dbReference type="CDD" id="cd00397">
    <property type="entry name" value="DNA_BRE_C"/>
    <property type="match status" value="1"/>
</dbReference>
<dbReference type="InterPro" id="IPR002104">
    <property type="entry name" value="Integrase_catalytic"/>
</dbReference>
<feature type="domain" description="Tyr recombinase" evidence="6">
    <location>
        <begin position="416"/>
        <end position="656"/>
    </location>
</feature>
<dbReference type="SUPFAM" id="SSF56349">
    <property type="entry name" value="DNA breaking-rejoining enzymes"/>
    <property type="match status" value="1"/>
</dbReference>
<evidence type="ECO:0000313" key="8">
    <source>
        <dbReference type="EMBL" id="TXC85537.1"/>
    </source>
</evidence>
<evidence type="ECO:0000313" key="9">
    <source>
        <dbReference type="Proteomes" id="UP000321776"/>
    </source>
</evidence>
<dbReference type="InterPro" id="IPR022169">
    <property type="entry name" value="DUF3701"/>
</dbReference>
<keyword evidence="3 5" id="KW-0238">DNA-binding</keyword>
<evidence type="ECO:0000259" key="6">
    <source>
        <dbReference type="PROSITE" id="PS51898"/>
    </source>
</evidence>
<dbReference type="InterPro" id="IPR044068">
    <property type="entry name" value="CB"/>
</dbReference>
<dbReference type="AlphaFoldDB" id="A0A5C6VJP1"/>
<protein>
    <submittedName>
        <fullName evidence="8">Tyrosine-type recombinase/integrase</fullName>
    </submittedName>
</protein>
<dbReference type="InterPro" id="IPR010998">
    <property type="entry name" value="Integrase_recombinase_N"/>
</dbReference>
<dbReference type="InterPro" id="IPR050090">
    <property type="entry name" value="Tyrosine_recombinase_XerCD"/>
</dbReference>
<dbReference type="GO" id="GO:0015074">
    <property type="term" value="P:DNA integration"/>
    <property type="evidence" value="ECO:0007669"/>
    <property type="project" value="UniProtKB-KW"/>
</dbReference>
<keyword evidence="2" id="KW-0229">DNA integration</keyword>
<evidence type="ECO:0000256" key="3">
    <source>
        <dbReference type="ARBA" id="ARBA00023125"/>
    </source>
</evidence>
<dbReference type="GO" id="GO:0006310">
    <property type="term" value="P:DNA recombination"/>
    <property type="evidence" value="ECO:0007669"/>
    <property type="project" value="UniProtKB-KW"/>
</dbReference>
<dbReference type="PROSITE" id="PS51900">
    <property type="entry name" value="CB"/>
    <property type="match status" value="1"/>
</dbReference>
<accession>A0A5C6VJP1</accession>
<dbReference type="Gene3D" id="1.10.150.130">
    <property type="match status" value="1"/>
</dbReference>
<feature type="domain" description="Core-binding (CB)" evidence="7">
    <location>
        <begin position="270"/>
        <end position="378"/>
    </location>
</feature>
<evidence type="ECO:0000256" key="5">
    <source>
        <dbReference type="PROSITE-ProRule" id="PRU01248"/>
    </source>
</evidence>